<evidence type="ECO:0000256" key="7">
    <source>
        <dbReference type="ARBA" id="ARBA00023157"/>
    </source>
</evidence>
<evidence type="ECO:0000313" key="9">
    <source>
        <dbReference type="EMBL" id="VBA51418.1"/>
    </source>
</evidence>
<comment type="subcellular location">
    <subcellularLocation>
        <location evidence="1 8">Secreted</location>
    </subcellularLocation>
</comment>
<dbReference type="Gene3D" id="3.40.50.1820">
    <property type="entry name" value="alpha/beta hydrolase"/>
    <property type="match status" value="1"/>
</dbReference>
<keyword evidence="4 8" id="KW-0964">Secreted</keyword>
<comment type="similarity">
    <text evidence="2 8">Belongs to the cutinase family.</text>
</comment>
<dbReference type="PANTHER" id="PTHR33630:SF9">
    <property type="entry name" value="CUTINASE 4"/>
    <property type="match status" value="1"/>
</dbReference>
<keyword evidence="5" id="KW-0732">Signal</keyword>
<keyword evidence="3 8" id="KW-0719">Serine esterase</keyword>
<gene>
    <name evidence="9" type="primary">cut2</name>
    <name evidence="9" type="ORF">LAUMK142_03093</name>
</gene>
<dbReference type="Pfam" id="PF01083">
    <property type="entry name" value="Cutinase"/>
    <property type="match status" value="1"/>
</dbReference>
<reference evidence="9 10" key="1">
    <citation type="submission" date="2018-09" db="EMBL/GenBank/DDBJ databases">
        <authorList>
            <person name="Tagini F."/>
        </authorList>
    </citation>
    <scope>NUCLEOTIDE SEQUENCE [LARGE SCALE GENOMIC DNA]</scope>
    <source>
        <strain evidence="9 10">MK142</strain>
    </source>
</reference>
<accession>A0A498QTD6</accession>
<evidence type="ECO:0000313" key="10">
    <source>
        <dbReference type="Proteomes" id="UP000268285"/>
    </source>
</evidence>
<dbReference type="SMART" id="SM01110">
    <property type="entry name" value="Cutinase"/>
    <property type="match status" value="1"/>
</dbReference>
<evidence type="ECO:0000256" key="2">
    <source>
        <dbReference type="ARBA" id="ARBA00007534"/>
    </source>
</evidence>
<dbReference type="InterPro" id="IPR000675">
    <property type="entry name" value="Cutinase/axe"/>
</dbReference>
<dbReference type="InterPro" id="IPR029058">
    <property type="entry name" value="AB_hydrolase_fold"/>
</dbReference>
<name>A0A498QTD6_9MYCO</name>
<evidence type="ECO:0000256" key="1">
    <source>
        <dbReference type="ARBA" id="ARBA00004613"/>
    </source>
</evidence>
<keyword evidence="6 8" id="KW-0378">Hydrolase</keyword>
<dbReference type="GO" id="GO:0005576">
    <property type="term" value="C:extracellular region"/>
    <property type="evidence" value="ECO:0007669"/>
    <property type="project" value="UniProtKB-SubCell"/>
</dbReference>
<dbReference type="AlphaFoldDB" id="A0A498QTD6"/>
<dbReference type="PANTHER" id="PTHR33630">
    <property type="entry name" value="CUTINASE RV1984C-RELATED-RELATED"/>
    <property type="match status" value="1"/>
</dbReference>
<dbReference type="PROSITE" id="PS00155">
    <property type="entry name" value="CUTINASE_1"/>
    <property type="match status" value="1"/>
</dbReference>
<evidence type="ECO:0000256" key="3">
    <source>
        <dbReference type="ARBA" id="ARBA00022487"/>
    </source>
</evidence>
<dbReference type="GO" id="GO:0052689">
    <property type="term" value="F:carboxylic ester hydrolase activity"/>
    <property type="evidence" value="ECO:0007669"/>
    <property type="project" value="UniProtKB-KW"/>
</dbReference>
<protein>
    <recommendedName>
        <fullName evidence="8">Cutinase</fullName>
        <ecNumber evidence="8">3.1.1.-</ecNumber>
    </recommendedName>
</protein>
<sequence>MFHSSAWRAMRRSIFGPYPPSRLAGAGTEGAWARIALIRSCAAKPGGRRQAGQRLGRNGYHLRVRAPLAVKSVEQLLVAAAVSAALAIAAAVVPPGAPGAPRRASAASCPQVEVVFARGRLESPGPGVIGNAFISTLASKVGGRSMGSYAVKYPADTEVDVGANDMSRHVQYMINACPATRLVLGGYSLGAAVTDVVLAVPMSAFGFDSPLPPGADEHIAAVALFGNGSQWVGPITNFSPVYNDRTIELCHGSDPVCNPADPNTWKQNWPQHNPSAYIQAGMVNQAADFVAGKL</sequence>
<dbReference type="EC" id="3.1.1.-" evidence="8"/>
<keyword evidence="10" id="KW-1185">Reference proteome</keyword>
<dbReference type="InterPro" id="IPR043580">
    <property type="entry name" value="CUTINASE_1"/>
</dbReference>
<comment type="function">
    <text evidence="8">Catalyzes the hydrolysis of complex carboxylic polyesters found in the cell wall of plants. Degrades cutin, a macromolecule that forms the structure of the plant cuticle.</text>
</comment>
<dbReference type="Proteomes" id="UP000268285">
    <property type="component" value="Unassembled WGS sequence"/>
</dbReference>
<dbReference type="EMBL" id="UPHU01000001">
    <property type="protein sequence ID" value="VBA51418.1"/>
    <property type="molecule type" value="Genomic_DNA"/>
</dbReference>
<keyword evidence="7" id="KW-1015">Disulfide bond</keyword>
<dbReference type="SUPFAM" id="SSF53474">
    <property type="entry name" value="alpha/beta-Hydrolases"/>
    <property type="match status" value="1"/>
</dbReference>
<evidence type="ECO:0000256" key="8">
    <source>
        <dbReference type="RuleBase" id="RU361263"/>
    </source>
</evidence>
<evidence type="ECO:0000256" key="6">
    <source>
        <dbReference type="ARBA" id="ARBA00022801"/>
    </source>
</evidence>
<evidence type="ECO:0000256" key="5">
    <source>
        <dbReference type="ARBA" id="ARBA00022729"/>
    </source>
</evidence>
<organism evidence="9 10">
    <name type="scientific">Mycobacterium pseudokansasii</name>
    <dbReference type="NCBI Taxonomy" id="2341080"/>
    <lineage>
        <taxon>Bacteria</taxon>
        <taxon>Bacillati</taxon>
        <taxon>Actinomycetota</taxon>
        <taxon>Actinomycetes</taxon>
        <taxon>Mycobacteriales</taxon>
        <taxon>Mycobacteriaceae</taxon>
        <taxon>Mycobacterium</taxon>
    </lineage>
</organism>
<evidence type="ECO:0000256" key="4">
    <source>
        <dbReference type="ARBA" id="ARBA00022525"/>
    </source>
</evidence>
<proteinExistence type="inferred from homology"/>